<dbReference type="Pfam" id="PF20866">
    <property type="entry name" value="MdcG_N"/>
    <property type="match status" value="1"/>
</dbReference>
<feature type="domain" description="Phosphoribosyl-dephospho-CoA transferase MdcG N-terminal" evidence="4">
    <location>
        <begin position="7"/>
        <end position="88"/>
    </location>
</feature>
<gene>
    <name evidence="5" type="ORF">QO012_003910</name>
</gene>
<organism evidence="5 6">
    <name type="scientific">Methylobacterium aerolatum</name>
    <dbReference type="NCBI Taxonomy" id="418708"/>
    <lineage>
        <taxon>Bacteria</taxon>
        <taxon>Pseudomonadati</taxon>
        <taxon>Pseudomonadota</taxon>
        <taxon>Alphaproteobacteria</taxon>
        <taxon>Hyphomicrobiales</taxon>
        <taxon>Methylobacteriaceae</taxon>
        <taxon>Methylobacterium</taxon>
    </lineage>
</organism>
<dbReference type="GO" id="GO:0016779">
    <property type="term" value="F:nucleotidyltransferase activity"/>
    <property type="evidence" value="ECO:0007669"/>
    <property type="project" value="UniProtKB-KW"/>
</dbReference>
<protein>
    <submittedName>
        <fullName evidence="5">Phosphoribosyl-dephospho-CoA transferase</fullName>
        <ecNumber evidence="5">2.7.7.66</ecNumber>
    </submittedName>
</protein>
<accession>A0ABU0I447</accession>
<evidence type="ECO:0000313" key="6">
    <source>
        <dbReference type="Proteomes" id="UP001231124"/>
    </source>
</evidence>
<dbReference type="RefSeq" id="WP_283207289.1">
    <property type="nucleotide sequence ID" value="NZ_BPQE01000027.1"/>
</dbReference>
<dbReference type="EMBL" id="JAUSVP010000014">
    <property type="protein sequence ID" value="MDQ0449393.1"/>
    <property type="molecule type" value="Genomic_DNA"/>
</dbReference>
<dbReference type="InterPro" id="IPR048903">
    <property type="entry name" value="MdcG_N"/>
</dbReference>
<feature type="domain" description="Phosphoribosyl-dephospho-CoA transferase MdcG C-terminal" evidence="3">
    <location>
        <begin position="90"/>
        <end position="207"/>
    </location>
</feature>
<comment type="caution">
    <text evidence="5">The sequence shown here is derived from an EMBL/GenBank/DDBJ whole genome shotgun (WGS) entry which is preliminary data.</text>
</comment>
<dbReference type="NCBIfam" id="TIGR03135">
    <property type="entry name" value="malonate_mdcG"/>
    <property type="match status" value="1"/>
</dbReference>
<keyword evidence="1 5" id="KW-0808">Transferase</keyword>
<evidence type="ECO:0000256" key="2">
    <source>
        <dbReference type="ARBA" id="ARBA00022695"/>
    </source>
</evidence>
<evidence type="ECO:0000259" key="4">
    <source>
        <dbReference type="Pfam" id="PF20866"/>
    </source>
</evidence>
<dbReference type="InterPro" id="IPR049180">
    <property type="entry name" value="MdcG_C"/>
</dbReference>
<dbReference type="Proteomes" id="UP001231124">
    <property type="component" value="Unassembled WGS sequence"/>
</dbReference>
<keyword evidence="2 5" id="KW-0548">Nucleotidyltransferase</keyword>
<evidence type="ECO:0000313" key="5">
    <source>
        <dbReference type="EMBL" id="MDQ0449393.1"/>
    </source>
</evidence>
<reference evidence="5 6" key="1">
    <citation type="submission" date="2023-07" db="EMBL/GenBank/DDBJ databases">
        <title>Genomic Encyclopedia of Type Strains, Phase IV (KMG-IV): sequencing the most valuable type-strain genomes for metagenomic binning, comparative biology and taxonomic classification.</title>
        <authorList>
            <person name="Goeker M."/>
        </authorList>
    </citation>
    <scope>NUCLEOTIDE SEQUENCE [LARGE SCALE GENOMIC DNA]</scope>
    <source>
        <strain evidence="5 6">DSM 19013</strain>
    </source>
</reference>
<dbReference type="InterPro" id="IPR017557">
    <property type="entry name" value="Holo-ACP_synthase"/>
</dbReference>
<dbReference type="EC" id="2.7.7.66" evidence="5"/>
<sequence length="215" mass="22676">MAAEPARHDLVAADPAAWAAMLATRPDLEGLPHVARWAQDGRPLIVRRLYPGEERGLVPLGLPLPPAAGKRRIGLALPAEALKPVAAPDLAEAAPHAPAAWRPTLDALLALAAGHALTVRPFGALLWQAVTGLTYLGATSDLDLLWPCPGPVPRTLLAGLARIDATAPMRLDGEVLLPDGGGVQWRELHEAPEGGSVLVKALDRVAMKRSDELVR</sequence>
<name>A0ABU0I447_9HYPH</name>
<dbReference type="Pfam" id="PF10620">
    <property type="entry name" value="MdcG"/>
    <property type="match status" value="1"/>
</dbReference>
<evidence type="ECO:0000256" key="1">
    <source>
        <dbReference type="ARBA" id="ARBA00022679"/>
    </source>
</evidence>
<proteinExistence type="predicted"/>
<evidence type="ECO:0000259" key="3">
    <source>
        <dbReference type="Pfam" id="PF10620"/>
    </source>
</evidence>
<keyword evidence="6" id="KW-1185">Reference proteome</keyword>